<feature type="transmembrane region" description="Helical" evidence="2">
    <location>
        <begin position="342"/>
        <end position="366"/>
    </location>
</feature>
<feature type="repeat" description="ANK" evidence="1">
    <location>
        <begin position="186"/>
        <end position="218"/>
    </location>
</feature>
<dbReference type="SUPFAM" id="SSF48403">
    <property type="entry name" value="Ankyrin repeat"/>
    <property type="match status" value="1"/>
</dbReference>
<dbReference type="Proteomes" id="UP000032304">
    <property type="component" value="Chromosome 3"/>
</dbReference>
<dbReference type="InterPro" id="IPR002110">
    <property type="entry name" value="Ankyrin_rpt"/>
</dbReference>
<protein>
    <recommendedName>
        <fullName evidence="3">PGG domain-containing protein</fullName>
    </recommendedName>
</protein>
<evidence type="ECO:0000256" key="1">
    <source>
        <dbReference type="PROSITE-ProRule" id="PRU00023"/>
    </source>
</evidence>
<gene>
    <name evidence="4" type="ORF">B456_003G178300</name>
</gene>
<dbReference type="Gene3D" id="1.25.40.20">
    <property type="entry name" value="Ankyrin repeat-containing domain"/>
    <property type="match status" value="1"/>
</dbReference>
<keyword evidence="2" id="KW-0812">Transmembrane</keyword>
<proteinExistence type="predicted"/>
<feature type="transmembrane region" description="Helical" evidence="2">
    <location>
        <begin position="404"/>
        <end position="427"/>
    </location>
</feature>
<dbReference type="PROSITE" id="PS50088">
    <property type="entry name" value="ANK_REPEAT"/>
    <property type="match status" value="2"/>
</dbReference>
<dbReference type="InterPro" id="IPR036770">
    <property type="entry name" value="Ankyrin_rpt-contain_sf"/>
</dbReference>
<feature type="domain" description="PGG" evidence="3">
    <location>
        <begin position="290"/>
        <end position="386"/>
    </location>
</feature>
<dbReference type="Pfam" id="PF13962">
    <property type="entry name" value="PGG"/>
    <property type="match status" value="1"/>
</dbReference>
<dbReference type="OMA" id="LICAIVN"/>
<keyword evidence="1" id="KW-0040">ANK repeat</keyword>
<evidence type="ECO:0000313" key="5">
    <source>
        <dbReference type="Proteomes" id="UP000032304"/>
    </source>
</evidence>
<dbReference type="eggNOG" id="KOG0504">
    <property type="taxonomic scope" value="Eukaryota"/>
</dbReference>
<evidence type="ECO:0000256" key="2">
    <source>
        <dbReference type="SAM" id="Phobius"/>
    </source>
</evidence>
<dbReference type="PANTHER" id="PTHR24128:SF60">
    <property type="entry name" value="ALPHA-LATROTOXIN-LHE1A-LIKE"/>
    <property type="match status" value="1"/>
</dbReference>
<keyword evidence="2" id="KW-0472">Membrane</keyword>
<keyword evidence="5" id="KW-1185">Reference proteome</keyword>
<evidence type="ECO:0000313" key="4">
    <source>
        <dbReference type="EMBL" id="KJB21021.1"/>
    </source>
</evidence>
<accession>A0A0D2QV69</accession>
<dbReference type="InterPro" id="IPR026961">
    <property type="entry name" value="PGG_dom"/>
</dbReference>
<organism evidence="4 5">
    <name type="scientific">Gossypium raimondii</name>
    <name type="common">Peruvian cotton</name>
    <name type="synonym">Gossypium klotzschianum subsp. raimondii</name>
    <dbReference type="NCBI Taxonomy" id="29730"/>
    <lineage>
        <taxon>Eukaryota</taxon>
        <taxon>Viridiplantae</taxon>
        <taxon>Streptophyta</taxon>
        <taxon>Embryophyta</taxon>
        <taxon>Tracheophyta</taxon>
        <taxon>Spermatophyta</taxon>
        <taxon>Magnoliopsida</taxon>
        <taxon>eudicotyledons</taxon>
        <taxon>Gunneridae</taxon>
        <taxon>Pentapetalae</taxon>
        <taxon>rosids</taxon>
        <taxon>malvids</taxon>
        <taxon>Malvales</taxon>
        <taxon>Malvaceae</taxon>
        <taxon>Malvoideae</taxon>
        <taxon>Gossypium</taxon>
    </lineage>
</organism>
<dbReference type="PANTHER" id="PTHR24128">
    <property type="entry name" value="HOMEOBOX PROTEIN WARIAI"/>
    <property type="match status" value="1"/>
</dbReference>
<dbReference type="KEGG" id="gra:105789314"/>
<dbReference type="EMBL" id="CM001742">
    <property type="protein sequence ID" value="KJB21021.1"/>
    <property type="molecule type" value="Genomic_DNA"/>
</dbReference>
<sequence>MNPLILLKNAAQNGDVNKLYQAIAKDSNVLEHYDKTSFAETPLHIATSRGHINFALEIMRLKPSLSKKLDEQGWSPMHVALQHNQTSMVHRLIETDPTLVGVKGREGFTPLHYVVQNDGVNLLREFLAVSPHSVIDTTNKGKTALHIAAEKGNTRALEALLSFLGRSWYREALYWEEKVVNWKDENGFTVLHVAVTMNDIQIVKSLLNSKINVNAKSLEGFTVLDIVDRANNNPDMKDVLIQAGAKHSDVMKTYDINAIPSMKQVSFEPKPTLLDNVIRFLKGQKTNISTETRDALLVVAALVATATFQAVLSPPGGLRQADSSDSDSLPFSKVGKVVMKEWLYITFLILNSTSFWVTIITIYLLLPNGFYGQLSTLPLILFSLTYLFCSTIISPSLICAIVNFSFFIFCVVLLSSGLVVISNHSLLSSIKQKLWSRCR</sequence>
<keyword evidence="2" id="KW-1133">Transmembrane helix</keyword>
<feature type="transmembrane region" description="Helical" evidence="2">
    <location>
        <begin position="378"/>
        <end position="398"/>
    </location>
</feature>
<dbReference type="SMART" id="SM00248">
    <property type="entry name" value="ANK"/>
    <property type="match status" value="5"/>
</dbReference>
<dbReference type="STRING" id="29730.A0A0D2QV69"/>
<dbReference type="AlphaFoldDB" id="A0A0D2QV69"/>
<name>A0A0D2QV69_GOSRA</name>
<evidence type="ECO:0000259" key="3">
    <source>
        <dbReference type="Pfam" id="PF13962"/>
    </source>
</evidence>
<dbReference type="OrthoDB" id="674805at2759"/>
<feature type="repeat" description="ANK" evidence="1">
    <location>
        <begin position="140"/>
        <end position="162"/>
    </location>
</feature>
<dbReference type="Pfam" id="PF12796">
    <property type="entry name" value="Ank_2"/>
    <property type="match status" value="2"/>
</dbReference>
<dbReference type="PROSITE" id="PS50297">
    <property type="entry name" value="ANK_REP_REGION"/>
    <property type="match status" value="2"/>
</dbReference>
<dbReference type="Gramene" id="KJB21021">
    <property type="protein sequence ID" value="KJB21021"/>
    <property type="gene ID" value="B456_003G178300"/>
</dbReference>
<dbReference type="Pfam" id="PF00023">
    <property type="entry name" value="Ank"/>
    <property type="match status" value="1"/>
</dbReference>
<reference evidence="4 5" key="1">
    <citation type="journal article" date="2012" name="Nature">
        <title>Repeated polyploidization of Gossypium genomes and the evolution of spinnable cotton fibres.</title>
        <authorList>
            <person name="Paterson A.H."/>
            <person name="Wendel J.F."/>
            <person name="Gundlach H."/>
            <person name="Guo H."/>
            <person name="Jenkins J."/>
            <person name="Jin D."/>
            <person name="Llewellyn D."/>
            <person name="Showmaker K.C."/>
            <person name="Shu S."/>
            <person name="Udall J."/>
            <person name="Yoo M.J."/>
            <person name="Byers R."/>
            <person name="Chen W."/>
            <person name="Doron-Faigenboim A."/>
            <person name="Duke M.V."/>
            <person name="Gong L."/>
            <person name="Grimwood J."/>
            <person name="Grover C."/>
            <person name="Grupp K."/>
            <person name="Hu G."/>
            <person name="Lee T.H."/>
            <person name="Li J."/>
            <person name="Lin L."/>
            <person name="Liu T."/>
            <person name="Marler B.S."/>
            <person name="Page J.T."/>
            <person name="Roberts A.W."/>
            <person name="Romanel E."/>
            <person name="Sanders W.S."/>
            <person name="Szadkowski E."/>
            <person name="Tan X."/>
            <person name="Tang H."/>
            <person name="Xu C."/>
            <person name="Wang J."/>
            <person name="Wang Z."/>
            <person name="Zhang D."/>
            <person name="Zhang L."/>
            <person name="Ashrafi H."/>
            <person name="Bedon F."/>
            <person name="Bowers J.E."/>
            <person name="Brubaker C.L."/>
            <person name="Chee P.W."/>
            <person name="Das S."/>
            <person name="Gingle A.R."/>
            <person name="Haigler C.H."/>
            <person name="Harker D."/>
            <person name="Hoffmann L.V."/>
            <person name="Hovav R."/>
            <person name="Jones D.C."/>
            <person name="Lemke C."/>
            <person name="Mansoor S."/>
            <person name="ur Rahman M."/>
            <person name="Rainville L.N."/>
            <person name="Rambani A."/>
            <person name="Reddy U.K."/>
            <person name="Rong J.K."/>
            <person name="Saranga Y."/>
            <person name="Scheffler B.E."/>
            <person name="Scheffler J.A."/>
            <person name="Stelly D.M."/>
            <person name="Triplett B.A."/>
            <person name="Van Deynze A."/>
            <person name="Vaslin M.F."/>
            <person name="Waghmare V.N."/>
            <person name="Walford S.A."/>
            <person name="Wright R.J."/>
            <person name="Zaki E.A."/>
            <person name="Zhang T."/>
            <person name="Dennis E.S."/>
            <person name="Mayer K.F."/>
            <person name="Peterson D.G."/>
            <person name="Rokhsar D.S."/>
            <person name="Wang X."/>
            <person name="Schmutz J."/>
        </authorList>
    </citation>
    <scope>NUCLEOTIDE SEQUENCE [LARGE SCALE GENOMIC DNA]</scope>
</reference>